<dbReference type="AlphaFoldDB" id="A0A9D4XX11"/>
<organism evidence="1 2">
    <name type="scientific">Pisum sativum</name>
    <name type="common">Garden pea</name>
    <name type="synonym">Lathyrus oleraceus</name>
    <dbReference type="NCBI Taxonomy" id="3888"/>
    <lineage>
        <taxon>Eukaryota</taxon>
        <taxon>Viridiplantae</taxon>
        <taxon>Streptophyta</taxon>
        <taxon>Embryophyta</taxon>
        <taxon>Tracheophyta</taxon>
        <taxon>Spermatophyta</taxon>
        <taxon>Magnoliopsida</taxon>
        <taxon>eudicotyledons</taxon>
        <taxon>Gunneridae</taxon>
        <taxon>Pentapetalae</taxon>
        <taxon>rosids</taxon>
        <taxon>fabids</taxon>
        <taxon>Fabales</taxon>
        <taxon>Fabaceae</taxon>
        <taxon>Papilionoideae</taxon>
        <taxon>50 kb inversion clade</taxon>
        <taxon>NPAAA clade</taxon>
        <taxon>Hologalegina</taxon>
        <taxon>IRL clade</taxon>
        <taxon>Fabeae</taxon>
        <taxon>Lathyrus</taxon>
    </lineage>
</organism>
<dbReference type="Gramene" id="Psat03G0348800-T1">
    <property type="protein sequence ID" value="KAI5428522.1"/>
    <property type="gene ID" value="KIW84_033488"/>
</dbReference>
<accession>A0A9D4XX11</accession>
<sequence>MQPHLQLHEGSGNLVYDPTEYRRLIGRLMCLTHSGREIFYVVSKLSQFLSAPTYEHMLTGLHVLKYLKGSLGNGLFFSLSSTLILKSFSNSDWGACPDTRRSTTWYCFFLGNSLNS</sequence>
<gene>
    <name evidence="1" type="ORF">KIW84_033488</name>
</gene>
<dbReference type="PANTHER" id="PTHR11439">
    <property type="entry name" value="GAG-POL-RELATED RETROTRANSPOSON"/>
    <property type="match status" value="1"/>
</dbReference>
<reference evidence="1 2" key="1">
    <citation type="journal article" date="2022" name="Nat. Genet.">
        <title>Improved pea reference genome and pan-genome highlight genomic features and evolutionary characteristics.</title>
        <authorList>
            <person name="Yang T."/>
            <person name="Liu R."/>
            <person name="Luo Y."/>
            <person name="Hu S."/>
            <person name="Wang D."/>
            <person name="Wang C."/>
            <person name="Pandey M.K."/>
            <person name="Ge S."/>
            <person name="Xu Q."/>
            <person name="Li N."/>
            <person name="Li G."/>
            <person name="Huang Y."/>
            <person name="Saxena R.K."/>
            <person name="Ji Y."/>
            <person name="Li M."/>
            <person name="Yan X."/>
            <person name="He Y."/>
            <person name="Liu Y."/>
            <person name="Wang X."/>
            <person name="Xiang C."/>
            <person name="Varshney R.K."/>
            <person name="Ding H."/>
            <person name="Gao S."/>
            <person name="Zong X."/>
        </authorList>
    </citation>
    <scope>NUCLEOTIDE SEQUENCE [LARGE SCALE GENOMIC DNA]</scope>
    <source>
        <strain evidence="1 2">cv. Zhongwan 6</strain>
    </source>
</reference>
<name>A0A9D4XX11_PEA</name>
<evidence type="ECO:0000313" key="1">
    <source>
        <dbReference type="EMBL" id="KAI5428522.1"/>
    </source>
</evidence>
<keyword evidence="2" id="KW-1185">Reference proteome</keyword>
<proteinExistence type="predicted"/>
<comment type="caution">
    <text evidence="1">The sequence shown here is derived from an EMBL/GenBank/DDBJ whole genome shotgun (WGS) entry which is preliminary data.</text>
</comment>
<dbReference type="Proteomes" id="UP001058974">
    <property type="component" value="Chromosome 3"/>
</dbReference>
<evidence type="ECO:0000313" key="2">
    <source>
        <dbReference type="Proteomes" id="UP001058974"/>
    </source>
</evidence>
<dbReference type="EMBL" id="JAMSHJ010000003">
    <property type="protein sequence ID" value="KAI5428522.1"/>
    <property type="molecule type" value="Genomic_DNA"/>
</dbReference>
<protein>
    <submittedName>
        <fullName evidence="1">Uncharacterized protein</fullName>
    </submittedName>
</protein>
<dbReference type="PANTHER" id="PTHR11439:SF498">
    <property type="entry name" value="DNAK FAMILY PROTEIN"/>
    <property type="match status" value="1"/>
</dbReference>